<evidence type="ECO:0000313" key="2">
    <source>
        <dbReference type="Proteomes" id="UP000054538"/>
    </source>
</evidence>
<accession>A0A0D0C2C1</accession>
<evidence type="ECO:0000313" key="1">
    <source>
        <dbReference type="EMBL" id="KIK77332.1"/>
    </source>
</evidence>
<gene>
    <name evidence="1" type="ORF">PAXRUDRAFT_167223</name>
</gene>
<dbReference type="AlphaFoldDB" id="A0A0D0C2C1"/>
<reference evidence="1 2" key="1">
    <citation type="submission" date="2014-04" db="EMBL/GenBank/DDBJ databases">
        <authorList>
            <consortium name="DOE Joint Genome Institute"/>
            <person name="Kuo A."/>
            <person name="Kohler A."/>
            <person name="Jargeat P."/>
            <person name="Nagy L.G."/>
            <person name="Floudas D."/>
            <person name="Copeland A."/>
            <person name="Barry K.W."/>
            <person name="Cichocki N."/>
            <person name="Veneault-Fourrey C."/>
            <person name="LaButti K."/>
            <person name="Lindquist E.A."/>
            <person name="Lipzen A."/>
            <person name="Lundell T."/>
            <person name="Morin E."/>
            <person name="Murat C."/>
            <person name="Sun H."/>
            <person name="Tunlid A."/>
            <person name="Henrissat B."/>
            <person name="Grigoriev I.V."/>
            <person name="Hibbett D.S."/>
            <person name="Martin F."/>
            <person name="Nordberg H.P."/>
            <person name="Cantor M.N."/>
            <person name="Hua S.X."/>
        </authorList>
    </citation>
    <scope>NUCLEOTIDE SEQUENCE [LARGE SCALE GENOMIC DNA]</scope>
    <source>
        <strain evidence="1 2">Ve08.2h10</strain>
    </source>
</reference>
<dbReference type="InParanoid" id="A0A0D0C2C1"/>
<organism evidence="1 2">
    <name type="scientific">Paxillus rubicundulus Ve08.2h10</name>
    <dbReference type="NCBI Taxonomy" id="930991"/>
    <lineage>
        <taxon>Eukaryota</taxon>
        <taxon>Fungi</taxon>
        <taxon>Dikarya</taxon>
        <taxon>Basidiomycota</taxon>
        <taxon>Agaricomycotina</taxon>
        <taxon>Agaricomycetes</taxon>
        <taxon>Agaricomycetidae</taxon>
        <taxon>Boletales</taxon>
        <taxon>Paxilineae</taxon>
        <taxon>Paxillaceae</taxon>
        <taxon>Paxillus</taxon>
    </lineage>
</organism>
<protein>
    <submittedName>
        <fullName evidence="1">Uncharacterized protein</fullName>
    </submittedName>
</protein>
<dbReference type="HOGENOM" id="CLU_2085533_0_0_1"/>
<dbReference type="EMBL" id="KN827040">
    <property type="protein sequence ID" value="KIK77332.1"/>
    <property type="molecule type" value="Genomic_DNA"/>
</dbReference>
<dbReference type="Proteomes" id="UP000054538">
    <property type="component" value="Unassembled WGS sequence"/>
</dbReference>
<proteinExistence type="predicted"/>
<name>A0A0D0C2C1_9AGAM</name>
<sequence>MCDAVNINDVSVITTSHPVTINPSLSNTIEFTSTCSCGKDYCIQAEEVGNTDSIVLPHQTNPVLWHSIDAHTPPSIESAKLALADLKLLLHPKCASGQGCKVSGLTSLLKKQLMWME</sequence>
<keyword evidence="2" id="KW-1185">Reference proteome</keyword>
<reference evidence="2" key="2">
    <citation type="submission" date="2015-01" db="EMBL/GenBank/DDBJ databases">
        <title>Evolutionary Origins and Diversification of the Mycorrhizal Mutualists.</title>
        <authorList>
            <consortium name="DOE Joint Genome Institute"/>
            <consortium name="Mycorrhizal Genomics Consortium"/>
            <person name="Kohler A."/>
            <person name="Kuo A."/>
            <person name="Nagy L.G."/>
            <person name="Floudas D."/>
            <person name="Copeland A."/>
            <person name="Barry K.W."/>
            <person name="Cichocki N."/>
            <person name="Veneault-Fourrey C."/>
            <person name="LaButti K."/>
            <person name="Lindquist E.A."/>
            <person name="Lipzen A."/>
            <person name="Lundell T."/>
            <person name="Morin E."/>
            <person name="Murat C."/>
            <person name="Riley R."/>
            <person name="Ohm R."/>
            <person name="Sun H."/>
            <person name="Tunlid A."/>
            <person name="Henrissat B."/>
            <person name="Grigoriev I.V."/>
            <person name="Hibbett D.S."/>
            <person name="Martin F."/>
        </authorList>
    </citation>
    <scope>NUCLEOTIDE SEQUENCE [LARGE SCALE GENOMIC DNA]</scope>
    <source>
        <strain evidence="2">Ve08.2h10</strain>
    </source>
</reference>